<dbReference type="SUPFAM" id="SSF143422">
    <property type="entry name" value="Transposase IS200-like"/>
    <property type="match status" value="1"/>
</dbReference>
<dbReference type="AlphaFoldDB" id="A0A4U3L5K5"/>
<accession>A0A4U3L5K5</accession>
<dbReference type="SMART" id="SM01321">
    <property type="entry name" value="Y1_Tnp"/>
    <property type="match status" value="1"/>
</dbReference>
<dbReference type="OrthoDB" id="9788881at2"/>
<gene>
    <name evidence="2" type="ORF">FC093_05590</name>
</gene>
<evidence type="ECO:0000313" key="2">
    <source>
        <dbReference type="EMBL" id="TKK70222.1"/>
    </source>
</evidence>
<dbReference type="InterPro" id="IPR036515">
    <property type="entry name" value="Transposase_17_sf"/>
</dbReference>
<comment type="caution">
    <text evidence="2">The sequence shown here is derived from an EMBL/GenBank/DDBJ whole genome shotgun (WGS) entry which is preliminary data.</text>
</comment>
<feature type="domain" description="Transposase IS200-like" evidence="1">
    <location>
        <begin position="2"/>
        <end position="131"/>
    </location>
</feature>
<name>A0A4U3L5K5_9BACT</name>
<dbReference type="GO" id="GO:0006313">
    <property type="term" value="P:DNA transposition"/>
    <property type="evidence" value="ECO:0007669"/>
    <property type="project" value="InterPro"/>
</dbReference>
<organism evidence="2 3">
    <name type="scientific">Ilyomonas limi</name>
    <dbReference type="NCBI Taxonomy" id="2575867"/>
    <lineage>
        <taxon>Bacteria</taxon>
        <taxon>Pseudomonadati</taxon>
        <taxon>Bacteroidota</taxon>
        <taxon>Chitinophagia</taxon>
        <taxon>Chitinophagales</taxon>
        <taxon>Chitinophagaceae</taxon>
        <taxon>Ilyomonas</taxon>
    </lineage>
</organism>
<protein>
    <submittedName>
        <fullName evidence="2">Transposase</fullName>
    </submittedName>
</protein>
<dbReference type="EMBL" id="SZQL01000003">
    <property type="protein sequence ID" value="TKK70222.1"/>
    <property type="molecule type" value="Genomic_DNA"/>
</dbReference>
<dbReference type="GO" id="GO:0004803">
    <property type="term" value="F:transposase activity"/>
    <property type="evidence" value="ECO:0007669"/>
    <property type="project" value="InterPro"/>
</dbReference>
<keyword evidence="3" id="KW-1185">Reference proteome</keyword>
<dbReference type="InterPro" id="IPR002686">
    <property type="entry name" value="Transposase_17"/>
</dbReference>
<dbReference type="GO" id="GO:0003677">
    <property type="term" value="F:DNA binding"/>
    <property type="evidence" value="ECO:0007669"/>
    <property type="project" value="InterPro"/>
</dbReference>
<reference evidence="2 3" key="1">
    <citation type="submission" date="2019-05" db="EMBL/GenBank/DDBJ databases">
        <title>Panacibacter sp. strain 17mud1-8 Genome sequencing and assembly.</title>
        <authorList>
            <person name="Chhetri G."/>
        </authorList>
    </citation>
    <scope>NUCLEOTIDE SEQUENCE [LARGE SCALE GENOMIC DNA]</scope>
    <source>
        <strain evidence="2 3">17mud1-8</strain>
    </source>
</reference>
<evidence type="ECO:0000259" key="1">
    <source>
        <dbReference type="SMART" id="SM01321"/>
    </source>
</evidence>
<evidence type="ECO:0000313" key="3">
    <source>
        <dbReference type="Proteomes" id="UP000305848"/>
    </source>
</evidence>
<dbReference type="RefSeq" id="WP_137260767.1">
    <property type="nucleotide sequence ID" value="NZ_SZQL01000003.1"/>
</dbReference>
<dbReference type="Gene3D" id="3.30.70.1290">
    <property type="entry name" value="Transposase IS200-like"/>
    <property type="match status" value="1"/>
</dbReference>
<proteinExistence type="predicted"/>
<sequence>MELALCYFYTATINNFQHLLADDILKMVIISSLQYFVQKKLITRYGFVIMPNHIHLLWYIHQQNGKESVAESLAKYIAHQFRKHLLHTHKLELFQSDKDDRQHQFRKRDPLAIPISSESIFISKLEYIHNNPIRPHWKLCTYPEEYRWSSARFYLEGKDEFNMLTHFRA</sequence>
<dbReference type="Proteomes" id="UP000305848">
    <property type="component" value="Unassembled WGS sequence"/>
</dbReference>